<reference evidence="1 2" key="1">
    <citation type="submission" date="2016-11" db="EMBL/GenBank/DDBJ databases">
        <title>The macronuclear genome of Stentor coeruleus: a giant cell with tiny introns.</title>
        <authorList>
            <person name="Slabodnick M."/>
            <person name="Ruby J.G."/>
            <person name="Reiff S.B."/>
            <person name="Swart E.C."/>
            <person name="Gosai S."/>
            <person name="Prabakaran S."/>
            <person name="Witkowska E."/>
            <person name="Larue G.E."/>
            <person name="Fisher S."/>
            <person name="Freeman R.M."/>
            <person name="Gunawardena J."/>
            <person name="Chu W."/>
            <person name="Stover N.A."/>
            <person name="Gregory B.D."/>
            <person name="Nowacki M."/>
            <person name="Derisi J."/>
            <person name="Roy S.W."/>
            <person name="Marshall W.F."/>
            <person name="Sood P."/>
        </authorList>
    </citation>
    <scope>NUCLEOTIDE SEQUENCE [LARGE SCALE GENOMIC DNA]</scope>
    <source>
        <strain evidence="1">WM001</strain>
    </source>
</reference>
<name>A0A1R2D1T6_9CILI</name>
<gene>
    <name evidence="1" type="ORF">SteCoe_1449</name>
</gene>
<dbReference type="OrthoDB" id="291998at2759"/>
<dbReference type="EMBL" id="MPUH01000015">
    <property type="protein sequence ID" value="OMJ95237.1"/>
    <property type="molecule type" value="Genomic_DNA"/>
</dbReference>
<evidence type="ECO:0000313" key="1">
    <source>
        <dbReference type="EMBL" id="OMJ95237.1"/>
    </source>
</evidence>
<accession>A0A1R2D1T6</accession>
<organism evidence="1 2">
    <name type="scientific">Stentor coeruleus</name>
    <dbReference type="NCBI Taxonomy" id="5963"/>
    <lineage>
        <taxon>Eukaryota</taxon>
        <taxon>Sar</taxon>
        <taxon>Alveolata</taxon>
        <taxon>Ciliophora</taxon>
        <taxon>Postciliodesmatophora</taxon>
        <taxon>Heterotrichea</taxon>
        <taxon>Heterotrichida</taxon>
        <taxon>Stentoridae</taxon>
        <taxon>Stentor</taxon>
    </lineage>
</organism>
<keyword evidence="2" id="KW-1185">Reference proteome</keyword>
<evidence type="ECO:0000313" key="2">
    <source>
        <dbReference type="Proteomes" id="UP000187209"/>
    </source>
</evidence>
<proteinExistence type="predicted"/>
<protein>
    <submittedName>
        <fullName evidence="1">Uncharacterized protein</fullName>
    </submittedName>
</protein>
<sequence>MDLNIYGHGLTITQFKTLDSKRKHYTKESLEALRHPYLETIPAFQDLLSHLTAFYIEKADPLIRTTKWKEVLHNSLSSLLSELIYTTDRKLQLKLLNDIVKWYYSKIKPIKSATPQLSKLTPAVPHSEHFNSEKLDPLYGSTAPSPMLTHIRRKTSTPQPIYQKNLMKTTYQAFMNQKTSEDIDMNNKLDSIFASMRSRQQKRISIGSYNESKIHLGKIQEWSDFKGKRLENLNHRHEMASVSMRHNTEDSPLKSQNTTYDFTIQHKDKESIDFEILEKRYKMYSRAGYLRNLKSELIDVEEIPAKKDYDIEFPKEPEPRIVYQIGDIFDAKTRLAKRGLSTDIRDIKLGVDISDYRSSTVDAQRFPKGGETLLNNPLLSLKPDKKKKRRTKRKK</sequence>
<comment type="caution">
    <text evidence="1">The sequence shown here is derived from an EMBL/GenBank/DDBJ whole genome shotgun (WGS) entry which is preliminary data.</text>
</comment>
<dbReference type="AlphaFoldDB" id="A0A1R2D1T6"/>
<dbReference type="Proteomes" id="UP000187209">
    <property type="component" value="Unassembled WGS sequence"/>
</dbReference>